<comment type="caution">
    <text evidence="13">The sequence shown here is derived from an EMBL/GenBank/DDBJ whole genome shotgun (WGS) entry which is preliminary data.</text>
</comment>
<dbReference type="FunFam" id="2.60.40.1120:FF:000003">
    <property type="entry name" value="Outer membrane protein Omp121"/>
    <property type="match status" value="1"/>
</dbReference>
<keyword evidence="2 8" id="KW-0813">Transport</keyword>
<dbReference type="SUPFAM" id="SSF56935">
    <property type="entry name" value="Porins"/>
    <property type="match status" value="1"/>
</dbReference>
<dbReference type="Proteomes" id="UP001198806">
    <property type="component" value="Unassembled WGS sequence"/>
</dbReference>
<comment type="subcellular location">
    <subcellularLocation>
        <location evidence="1 8">Cell outer membrane</location>
        <topology evidence="1 8">Multi-pass membrane protein</topology>
    </subcellularLocation>
</comment>
<dbReference type="InterPro" id="IPR039426">
    <property type="entry name" value="TonB-dep_rcpt-like"/>
</dbReference>
<evidence type="ECO:0000256" key="3">
    <source>
        <dbReference type="ARBA" id="ARBA00022452"/>
    </source>
</evidence>
<dbReference type="Pfam" id="PF07715">
    <property type="entry name" value="Plug"/>
    <property type="match status" value="1"/>
</dbReference>
<dbReference type="InterPro" id="IPR023997">
    <property type="entry name" value="TonB-dep_OMP_SusC/RagA_CS"/>
</dbReference>
<feature type="signal peptide" evidence="10">
    <location>
        <begin position="1"/>
        <end position="28"/>
    </location>
</feature>
<evidence type="ECO:0000313" key="13">
    <source>
        <dbReference type="EMBL" id="MCB6518679.1"/>
    </source>
</evidence>
<protein>
    <submittedName>
        <fullName evidence="13">TonB-dependent receptor</fullName>
    </submittedName>
</protein>
<dbReference type="Pfam" id="PF13715">
    <property type="entry name" value="CarbopepD_reg_2"/>
    <property type="match status" value="1"/>
</dbReference>
<dbReference type="RefSeq" id="WP_158532776.1">
    <property type="nucleotide sequence ID" value="NZ_JADMVU010000025.1"/>
</dbReference>
<evidence type="ECO:0000256" key="7">
    <source>
        <dbReference type="ARBA" id="ARBA00023237"/>
    </source>
</evidence>
<evidence type="ECO:0000256" key="6">
    <source>
        <dbReference type="ARBA" id="ARBA00023136"/>
    </source>
</evidence>
<feature type="domain" description="TonB-dependent receptor plug" evidence="12">
    <location>
        <begin position="133"/>
        <end position="236"/>
    </location>
</feature>
<keyword evidence="10" id="KW-0732">Signal</keyword>
<dbReference type="InterPro" id="IPR036942">
    <property type="entry name" value="Beta-barrel_TonB_sf"/>
</dbReference>
<evidence type="ECO:0000256" key="5">
    <source>
        <dbReference type="ARBA" id="ARBA00023077"/>
    </source>
</evidence>
<keyword evidence="5 9" id="KW-0798">TonB box</keyword>
<dbReference type="InterPro" id="IPR000531">
    <property type="entry name" value="Beta-barrel_TonB"/>
</dbReference>
<keyword evidence="4 8" id="KW-0812">Transmembrane</keyword>
<name>A0AAP2Q829_PARDI</name>
<evidence type="ECO:0000256" key="2">
    <source>
        <dbReference type="ARBA" id="ARBA00022448"/>
    </source>
</evidence>
<evidence type="ECO:0000256" key="1">
    <source>
        <dbReference type="ARBA" id="ARBA00004571"/>
    </source>
</evidence>
<gene>
    <name evidence="13" type="ORF">LI194_12830</name>
</gene>
<evidence type="ECO:0000256" key="10">
    <source>
        <dbReference type="SAM" id="SignalP"/>
    </source>
</evidence>
<dbReference type="AlphaFoldDB" id="A0AAP2Q829"/>
<dbReference type="Gene3D" id="2.170.130.10">
    <property type="entry name" value="TonB-dependent receptor, plug domain"/>
    <property type="match status" value="1"/>
</dbReference>
<dbReference type="Gene3D" id="2.40.170.20">
    <property type="entry name" value="TonB-dependent receptor, beta-barrel domain"/>
    <property type="match status" value="1"/>
</dbReference>
<keyword evidence="6 8" id="KW-0472">Membrane</keyword>
<dbReference type="InterPro" id="IPR023996">
    <property type="entry name" value="TonB-dep_OMP_SusC/RagA"/>
</dbReference>
<keyword evidence="7 8" id="KW-0998">Cell outer membrane</keyword>
<evidence type="ECO:0000259" key="12">
    <source>
        <dbReference type="Pfam" id="PF07715"/>
    </source>
</evidence>
<dbReference type="Gene3D" id="2.60.40.1120">
    <property type="entry name" value="Carboxypeptidase-like, regulatory domain"/>
    <property type="match status" value="1"/>
</dbReference>
<dbReference type="PROSITE" id="PS52016">
    <property type="entry name" value="TONB_DEPENDENT_REC_3"/>
    <property type="match status" value="1"/>
</dbReference>
<dbReference type="InterPro" id="IPR008969">
    <property type="entry name" value="CarboxyPept-like_regulatory"/>
</dbReference>
<evidence type="ECO:0000256" key="9">
    <source>
        <dbReference type="RuleBase" id="RU003357"/>
    </source>
</evidence>
<accession>A0AAP2Q829</accession>
<dbReference type="EMBL" id="JAJCNI010000014">
    <property type="protein sequence ID" value="MCB6518679.1"/>
    <property type="molecule type" value="Genomic_DNA"/>
</dbReference>
<comment type="similarity">
    <text evidence="8 9">Belongs to the TonB-dependent receptor family.</text>
</comment>
<dbReference type="NCBIfam" id="TIGR04056">
    <property type="entry name" value="OMP_RagA_SusC"/>
    <property type="match status" value="1"/>
</dbReference>
<evidence type="ECO:0000259" key="11">
    <source>
        <dbReference type="Pfam" id="PF00593"/>
    </source>
</evidence>
<evidence type="ECO:0000313" key="14">
    <source>
        <dbReference type="Proteomes" id="UP001198806"/>
    </source>
</evidence>
<feature type="domain" description="TonB-dependent receptor-like beta-barrel" evidence="11">
    <location>
        <begin position="434"/>
        <end position="1031"/>
    </location>
</feature>
<dbReference type="InterPro" id="IPR012910">
    <property type="entry name" value="Plug_dom"/>
</dbReference>
<feature type="chain" id="PRO_5043026953" evidence="10">
    <location>
        <begin position="29"/>
        <end position="1079"/>
    </location>
</feature>
<evidence type="ECO:0000256" key="8">
    <source>
        <dbReference type="PROSITE-ProRule" id="PRU01360"/>
    </source>
</evidence>
<dbReference type="Pfam" id="PF00593">
    <property type="entry name" value="TonB_dep_Rec_b-barrel"/>
    <property type="match status" value="1"/>
</dbReference>
<dbReference type="NCBIfam" id="TIGR04057">
    <property type="entry name" value="SusC_RagA_signa"/>
    <property type="match status" value="1"/>
</dbReference>
<proteinExistence type="inferred from homology"/>
<dbReference type="InterPro" id="IPR037066">
    <property type="entry name" value="Plug_dom_sf"/>
</dbReference>
<keyword evidence="13" id="KW-0675">Receptor</keyword>
<dbReference type="GO" id="GO:0009279">
    <property type="term" value="C:cell outer membrane"/>
    <property type="evidence" value="ECO:0007669"/>
    <property type="project" value="UniProtKB-SubCell"/>
</dbReference>
<sequence>MNSTIKKTTLFLGACMAFQLGGIPQMLAAPSTSMEVMQQTKRITGTVKDATGMEVIGANVIVKGTTNGVITDLDGKFSLEAAPGSIIEISYIGYMTQEIPVTAQTSDLQITLKEDSQSLDEVVVVGYGVQKKKLVTGATLQVKGENIQKLNTTNPLGALQSQSPGVNIVSNSGQPGKDFNINIRGAGTNGSTKPLYIIDGVEGDINSLSPADIESLDVLKDAASAAIYGARAANGVILITTKQGKQGKLQVTYDGYVGFQNVYKMPDLLDAKRYMSVMDQLNFNTGVQPYTWTNYMSQERYDAIMNGTDTGTNWLEEIRNKNAITTSHSLNLAGGTERSKFSTGVSYLKQEGIFGAPKAANYNRFTVRMNSEHILWKEGDLDIITFGENMYYNHNETSGSMSEGNQYSNIISNMLRANPVIPMYNSEGELYMYDNLKNDGWLNYNPYSSNPIANMLNSTNTNSKSKNYGLSMVGYLKIQPIKGLTYRGQVSYKQNSSSYRAYGPAYKLNDSGDQRVSNSVSQNMTTGWNWTVENTINYTFEVAKHNFDVLVGQSYQKTGYGMGDYLEVNANNLLFDDFDRAYVGNTQETHPTSFDGYPTGDNALASFFGRINYNYNEKYMASVILRTDGSSNFARGHRWGTFPSVSAGWVVSNEAFLESTKNWMDFLKIRASWGQNGNCNIDNFQYVSTVAFNYAGQYSFGNNKDTASPGGYASIMPNENVTWETSEQLDLGIDARFLNSRLSVALDWYNKKTKDLLIVAPILDTYGTNAPYINGGTVENKGFEIGLGWNDQKGDFTYGVNLNLATNKNEVTQINNQDGYILGPDKVLAENTRPVSRMEIGHPIGYFWAYKTDGVMQNAADVQAYLDQNCKGNAANSLQGNSIQPGDLKFVDVNGDGVIDEEDKTEVGNPHPDLTMGLSFNLGYKGFDFSVTTYGAFGQQNMRSYRKFTDGQYENYTSEVYDYWHGEGTSNRYPRLVPGNNGVNFQQISDIYVEDASYFRIQNVTLGYDFKNIWKNCPLPQLRVYVSAQNLFTFTGYKGMDPEIGNNESYTKDNPWATGIDLGAYPVPRTYMVGVNIKF</sequence>
<reference evidence="13" key="1">
    <citation type="submission" date="2021-10" db="EMBL/GenBank/DDBJ databases">
        <title>Collection of gut derived symbiotic bacterial strains cultured from healthy donors.</title>
        <authorList>
            <person name="Lin H."/>
            <person name="Littmann E."/>
            <person name="Kohout C."/>
            <person name="Pamer E.G."/>
        </authorList>
    </citation>
    <scope>NUCLEOTIDE SEQUENCE</scope>
    <source>
        <strain evidence="13">DFI.2.94</strain>
    </source>
</reference>
<dbReference type="SUPFAM" id="SSF49464">
    <property type="entry name" value="Carboxypeptidase regulatory domain-like"/>
    <property type="match status" value="1"/>
</dbReference>
<organism evidence="13 14">
    <name type="scientific">Parabacteroides distasonis</name>
    <dbReference type="NCBI Taxonomy" id="823"/>
    <lineage>
        <taxon>Bacteria</taxon>
        <taxon>Pseudomonadati</taxon>
        <taxon>Bacteroidota</taxon>
        <taxon>Bacteroidia</taxon>
        <taxon>Bacteroidales</taxon>
        <taxon>Tannerellaceae</taxon>
        <taxon>Parabacteroides</taxon>
    </lineage>
</organism>
<evidence type="ECO:0000256" key="4">
    <source>
        <dbReference type="ARBA" id="ARBA00022692"/>
    </source>
</evidence>
<keyword evidence="3 8" id="KW-1134">Transmembrane beta strand</keyword>